<feature type="signal peptide" evidence="1">
    <location>
        <begin position="1"/>
        <end position="25"/>
    </location>
</feature>
<sequence>MMMKSLRRILCLGVLCLGMGSIASAVVADTVRMRDGHPDVYYVKKGDTLWDISARFLENPWQWPELWHDNPQIDNPHLIYPGDEIRLLWTDGEPRLTVRRDGKSRTRLADGTVKLSPRAREMDRDSAIPAIPMNAIQSYLKEALVVSRAEIKAAPYVVGGQDRRVVYGMGDTIYARDPEQQFENAPPRYGIYRVGEEYVDPETDEVLGYEARQIGLATITAHDDDMVTMRLVRSSEDVRVDDRLFPQPDRRVRAVLYPHAPAEKTTGHIIRFFDRINSVARNDVVVINKGEIDGMEPGHVLDIFQEGELVRDRQRDETVRLPRSRSGTLVLFRVYEKVSYGLIMESIRPIYMKDIVESPEGSY</sequence>
<organism evidence="3 4">
    <name type="scientific">Alloalcanivorax gelatiniphagus</name>
    <dbReference type="NCBI Taxonomy" id="1194167"/>
    <lineage>
        <taxon>Bacteria</taxon>
        <taxon>Pseudomonadati</taxon>
        <taxon>Pseudomonadota</taxon>
        <taxon>Gammaproteobacteria</taxon>
        <taxon>Oceanospirillales</taxon>
        <taxon>Alcanivoracaceae</taxon>
        <taxon>Alloalcanivorax</taxon>
    </lineage>
</organism>
<dbReference type="InterPro" id="IPR052196">
    <property type="entry name" value="Bact_Kbp"/>
</dbReference>
<dbReference type="CDD" id="cd00118">
    <property type="entry name" value="LysM"/>
    <property type="match status" value="1"/>
</dbReference>
<feature type="chain" id="PRO_5045817520" evidence="1">
    <location>
        <begin position="26"/>
        <end position="363"/>
    </location>
</feature>
<name>A0ABY2XGU0_9GAMM</name>
<dbReference type="Pfam" id="PF01476">
    <property type="entry name" value="LysM"/>
    <property type="match status" value="1"/>
</dbReference>
<dbReference type="InterPro" id="IPR036779">
    <property type="entry name" value="LysM_dom_sf"/>
</dbReference>
<evidence type="ECO:0000256" key="1">
    <source>
        <dbReference type="SAM" id="SignalP"/>
    </source>
</evidence>
<evidence type="ECO:0000259" key="2">
    <source>
        <dbReference type="PROSITE" id="PS51782"/>
    </source>
</evidence>
<protein>
    <submittedName>
        <fullName evidence="3">LysM peptidoglycan-binding domain-containing protein</fullName>
    </submittedName>
</protein>
<dbReference type="Proteomes" id="UP000739180">
    <property type="component" value="Unassembled WGS sequence"/>
</dbReference>
<feature type="domain" description="LysM" evidence="2">
    <location>
        <begin position="39"/>
        <end position="87"/>
    </location>
</feature>
<dbReference type="PROSITE" id="PS51782">
    <property type="entry name" value="LYSM"/>
    <property type="match status" value="1"/>
</dbReference>
<evidence type="ECO:0000313" key="4">
    <source>
        <dbReference type="Proteomes" id="UP000739180"/>
    </source>
</evidence>
<evidence type="ECO:0000313" key="3">
    <source>
        <dbReference type="EMBL" id="TMW10885.1"/>
    </source>
</evidence>
<proteinExistence type="predicted"/>
<dbReference type="Gene3D" id="3.10.350.10">
    <property type="entry name" value="LysM domain"/>
    <property type="match status" value="1"/>
</dbReference>
<dbReference type="PANTHER" id="PTHR34700">
    <property type="entry name" value="POTASSIUM BINDING PROTEIN KBP"/>
    <property type="match status" value="1"/>
</dbReference>
<gene>
    <name evidence="3" type="ORF">FGS76_16375</name>
</gene>
<dbReference type="InterPro" id="IPR018392">
    <property type="entry name" value="LysM"/>
</dbReference>
<dbReference type="PANTHER" id="PTHR34700:SF4">
    <property type="entry name" value="PHAGE-LIKE ELEMENT PBSX PROTEIN XKDP"/>
    <property type="match status" value="1"/>
</dbReference>
<dbReference type="SUPFAM" id="SSF54106">
    <property type="entry name" value="LysM domain"/>
    <property type="match status" value="1"/>
</dbReference>
<keyword evidence="1" id="KW-0732">Signal</keyword>
<reference evidence="3 4" key="1">
    <citation type="submission" date="2019-05" db="EMBL/GenBank/DDBJ databases">
        <title>Genome of Alcanivorax gelatiniphagus, an oil degrading marine bacteria.</title>
        <authorList>
            <person name="Kwon K.K."/>
        </authorList>
    </citation>
    <scope>NUCLEOTIDE SEQUENCE [LARGE SCALE GENOMIC DNA]</scope>
    <source>
        <strain evidence="3 4">MEBiC 08158</strain>
    </source>
</reference>
<keyword evidence="4" id="KW-1185">Reference proteome</keyword>
<comment type="caution">
    <text evidence="3">The sequence shown here is derived from an EMBL/GenBank/DDBJ whole genome shotgun (WGS) entry which is preliminary data.</text>
</comment>
<accession>A0ABY2XGU0</accession>
<dbReference type="EMBL" id="VCQT01000045">
    <property type="protein sequence ID" value="TMW10885.1"/>
    <property type="molecule type" value="Genomic_DNA"/>
</dbReference>